<comment type="caution">
    <text evidence="1">The sequence shown here is derived from an EMBL/GenBank/DDBJ whole genome shotgun (WGS) entry which is preliminary data.</text>
</comment>
<reference evidence="1" key="1">
    <citation type="journal article" date="2014" name="Front. Microbiol.">
        <title>High frequency of phylogenetically diverse reductive dehalogenase-homologous genes in deep subseafloor sedimentary metagenomes.</title>
        <authorList>
            <person name="Kawai M."/>
            <person name="Futagami T."/>
            <person name="Toyoda A."/>
            <person name="Takaki Y."/>
            <person name="Nishi S."/>
            <person name="Hori S."/>
            <person name="Arai W."/>
            <person name="Tsubouchi T."/>
            <person name="Morono Y."/>
            <person name="Uchiyama I."/>
            <person name="Ito T."/>
            <person name="Fujiyama A."/>
            <person name="Inagaki F."/>
            <person name="Takami H."/>
        </authorList>
    </citation>
    <scope>NUCLEOTIDE SEQUENCE</scope>
    <source>
        <strain evidence="1">Expedition CK06-06</strain>
    </source>
</reference>
<organism evidence="1">
    <name type="scientific">marine sediment metagenome</name>
    <dbReference type="NCBI Taxonomy" id="412755"/>
    <lineage>
        <taxon>unclassified sequences</taxon>
        <taxon>metagenomes</taxon>
        <taxon>ecological metagenomes</taxon>
    </lineage>
</organism>
<name>X1AU61_9ZZZZ</name>
<sequence>MKKVGRPRKPSAEKKEIISVNLTASLIQKLNHDLSWSQSRSEWIERAIKEKLAIISDAAPAVVDTPTKSLAAALVRREDCPNFVVRAIISQYGWVDDPHFEDLKK</sequence>
<dbReference type="EMBL" id="BART01000480">
    <property type="protein sequence ID" value="GAG72817.1"/>
    <property type="molecule type" value="Genomic_DNA"/>
</dbReference>
<gene>
    <name evidence="1" type="ORF">S01H4_02261</name>
</gene>
<proteinExistence type="predicted"/>
<dbReference type="AlphaFoldDB" id="X1AU61"/>
<protein>
    <submittedName>
        <fullName evidence="1">Uncharacterized protein</fullName>
    </submittedName>
</protein>
<evidence type="ECO:0000313" key="1">
    <source>
        <dbReference type="EMBL" id="GAG72817.1"/>
    </source>
</evidence>
<accession>X1AU61</accession>